<feature type="transmembrane region" description="Helical" evidence="8">
    <location>
        <begin position="64"/>
        <end position="87"/>
    </location>
</feature>
<protein>
    <submittedName>
        <fullName evidence="10">AI-2E family transporter</fullName>
    </submittedName>
    <submittedName>
        <fullName evidence="9">Permease</fullName>
    </submittedName>
</protein>
<evidence type="ECO:0000256" key="1">
    <source>
        <dbReference type="ARBA" id="ARBA00004651"/>
    </source>
</evidence>
<evidence type="ECO:0000313" key="12">
    <source>
        <dbReference type="Proteomes" id="UP000095517"/>
    </source>
</evidence>
<dbReference type="PANTHER" id="PTHR21716">
    <property type="entry name" value="TRANSMEMBRANE PROTEIN"/>
    <property type="match status" value="1"/>
</dbReference>
<evidence type="ECO:0000313" key="14">
    <source>
        <dbReference type="Proteomes" id="UP000440198"/>
    </source>
</evidence>
<dbReference type="GO" id="GO:0005886">
    <property type="term" value="C:plasma membrane"/>
    <property type="evidence" value="ECO:0007669"/>
    <property type="project" value="UniProtKB-SubCell"/>
</dbReference>
<evidence type="ECO:0000313" key="10">
    <source>
        <dbReference type="EMBL" id="KAA5226205.1"/>
    </source>
</evidence>
<evidence type="ECO:0000256" key="7">
    <source>
        <dbReference type="ARBA" id="ARBA00023136"/>
    </source>
</evidence>
<feature type="transmembrane region" description="Helical" evidence="8">
    <location>
        <begin position="280"/>
        <end position="297"/>
    </location>
</feature>
<dbReference type="GO" id="GO:0055085">
    <property type="term" value="P:transmembrane transport"/>
    <property type="evidence" value="ECO:0007669"/>
    <property type="project" value="TreeGrafter"/>
</dbReference>
<feature type="transmembrane region" description="Helical" evidence="8">
    <location>
        <begin position="12"/>
        <end position="28"/>
    </location>
</feature>
<dbReference type="Proteomes" id="UP000421791">
    <property type="component" value="Unassembled WGS sequence"/>
</dbReference>
<keyword evidence="14" id="KW-1185">Reference proteome</keyword>
<dbReference type="Proteomes" id="UP000095517">
    <property type="component" value="Unassembled WGS sequence"/>
</dbReference>
<feature type="transmembrane region" description="Helical" evidence="8">
    <location>
        <begin position="254"/>
        <end position="273"/>
    </location>
</feature>
<feature type="transmembrane region" description="Helical" evidence="8">
    <location>
        <begin position="160"/>
        <end position="179"/>
    </location>
</feature>
<reference evidence="9 12" key="1">
    <citation type="submission" date="2015-09" db="EMBL/GenBank/DDBJ databases">
        <authorList>
            <consortium name="Pathogen Informatics"/>
        </authorList>
    </citation>
    <scope>NUCLEOTIDE SEQUENCE [LARGE SCALE GENOMIC DNA]</scope>
    <source>
        <strain evidence="9 12">2789STDY5608840</strain>
    </source>
</reference>
<dbReference type="InterPro" id="IPR002549">
    <property type="entry name" value="AI-2E-like"/>
</dbReference>
<sequence length="377" mass="42606">MERKKITFDSFIRGSIGCVLVIGILMLIERLSGVLLPFFIAWLIAYMIYPLVKLFQYKLRLKSRILSIFCALFLISAIGVTVFYLLVPPMISEMSRMNDLLVTYLTNGAGNNVPKNLSEFIHEYVDLQALNRILSEENILAAIKDTVPRLWTLLAESLNILFSIFTSFIILLYVVFILLDYEAIAEGWLHLLPNKYRTFASNLVRDVQDGMNKYFRGQALVAFCVGILFSIGFLIIDFPMAIALGLFIGALNMVPYLQIIGFFPTVLLAILKAADTGENFWIIIACALAVFAVVQIIQDTFLVPKIMGKITGLNPAIILLSLSIWGSLMGMLGMIIALPLTTLMLSYYQRFIINKEKIKYEEAEITDNQEINHKEIK</sequence>
<gene>
    <name evidence="9" type="primary">yhhT</name>
    <name evidence="9" type="ORF">ERS852397_03411</name>
    <name evidence="11" type="ORF">F2Z09_21415</name>
    <name evidence="10" type="ORF">F2Z22_21400</name>
</gene>
<evidence type="ECO:0000313" key="9">
    <source>
        <dbReference type="EMBL" id="CUP05863.1"/>
    </source>
</evidence>
<evidence type="ECO:0000313" key="11">
    <source>
        <dbReference type="EMBL" id="KAA5251458.1"/>
    </source>
</evidence>
<evidence type="ECO:0000313" key="13">
    <source>
        <dbReference type="Proteomes" id="UP000421791"/>
    </source>
</evidence>
<comment type="similarity">
    <text evidence="2">Belongs to the autoinducer-2 exporter (AI-2E) (TC 2.A.86) family.</text>
</comment>
<comment type="subcellular location">
    <subcellularLocation>
        <location evidence="1">Cell membrane</location>
        <topology evidence="1">Multi-pass membrane protein</topology>
    </subcellularLocation>
</comment>
<dbReference type="Proteomes" id="UP000440198">
    <property type="component" value="Unassembled WGS sequence"/>
</dbReference>
<evidence type="ECO:0000256" key="3">
    <source>
        <dbReference type="ARBA" id="ARBA00022448"/>
    </source>
</evidence>
<evidence type="ECO:0000256" key="6">
    <source>
        <dbReference type="ARBA" id="ARBA00022989"/>
    </source>
</evidence>
<dbReference type="RefSeq" id="WP_007757920.1">
    <property type="nucleotide sequence ID" value="NZ_CABIXA010000026.1"/>
</dbReference>
<name>A0A174K176_9BACE</name>
<dbReference type="STRING" id="338188.ERS852397_03411"/>
<evidence type="ECO:0000256" key="8">
    <source>
        <dbReference type="SAM" id="Phobius"/>
    </source>
</evidence>
<reference evidence="13 14" key="2">
    <citation type="journal article" date="2019" name="Nat. Med.">
        <title>A library of human gut bacterial isolates paired with longitudinal multiomics data enables mechanistic microbiome research.</title>
        <authorList>
            <person name="Poyet M."/>
            <person name="Groussin M."/>
            <person name="Gibbons S.M."/>
            <person name="Avila-Pacheco J."/>
            <person name="Jiang X."/>
            <person name="Kearney S.M."/>
            <person name="Perrotta A.R."/>
            <person name="Berdy B."/>
            <person name="Zhao S."/>
            <person name="Lieberman T.D."/>
            <person name="Swanson P.K."/>
            <person name="Smith M."/>
            <person name="Roesemann S."/>
            <person name="Alexander J.E."/>
            <person name="Rich S.A."/>
            <person name="Livny J."/>
            <person name="Vlamakis H."/>
            <person name="Clish C."/>
            <person name="Bullock K."/>
            <person name="Deik A."/>
            <person name="Scott J."/>
            <person name="Pierce K.A."/>
            <person name="Xavier R.J."/>
            <person name="Alm E.J."/>
        </authorList>
    </citation>
    <scope>NUCLEOTIDE SEQUENCE [LARGE SCALE GENOMIC DNA]</scope>
    <source>
        <strain evidence="11 14">BIOML-A2</strain>
        <strain evidence="10 13">BIOML-A6</strain>
    </source>
</reference>
<dbReference type="EMBL" id="CYZH01000026">
    <property type="protein sequence ID" value="CUP05863.1"/>
    <property type="molecule type" value="Genomic_DNA"/>
</dbReference>
<keyword evidence="3" id="KW-0813">Transport</keyword>
<proteinExistence type="inferred from homology"/>
<organism evidence="9 12">
    <name type="scientific">Bacteroides finegoldii</name>
    <dbReference type="NCBI Taxonomy" id="338188"/>
    <lineage>
        <taxon>Bacteria</taxon>
        <taxon>Pseudomonadati</taxon>
        <taxon>Bacteroidota</taxon>
        <taxon>Bacteroidia</taxon>
        <taxon>Bacteroidales</taxon>
        <taxon>Bacteroidaceae</taxon>
        <taxon>Bacteroides</taxon>
    </lineage>
</organism>
<feature type="transmembrane region" description="Helical" evidence="8">
    <location>
        <begin position="317"/>
        <end position="348"/>
    </location>
</feature>
<keyword evidence="4" id="KW-1003">Cell membrane</keyword>
<keyword evidence="6 8" id="KW-1133">Transmembrane helix</keyword>
<feature type="transmembrane region" description="Helical" evidence="8">
    <location>
        <begin position="34"/>
        <end position="52"/>
    </location>
</feature>
<evidence type="ECO:0000256" key="4">
    <source>
        <dbReference type="ARBA" id="ARBA00022475"/>
    </source>
</evidence>
<feature type="transmembrane region" description="Helical" evidence="8">
    <location>
        <begin position="220"/>
        <end position="248"/>
    </location>
</feature>
<dbReference type="AlphaFoldDB" id="A0A174K176"/>
<keyword evidence="5 8" id="KW-0812">Transmembrane</keyword>
<keyword evidence="7 8" id="KW-0472">Membrane</keyword>
<evidence type="ECO:0000256" key="5">
    <source>
        <dbReference type="ARBA" id="ARBA00022692"/>
    </source>
</evidence>
<evidence type="ECO:0000256" key="2">
    <source>
        <dbReference type="ARBA" id="ARBA00009773"/>
    </source>
</evidence>
<accession>A0A174K176</accession>
<dbReference type="EMBL" id="VWAK01000069">
    <property type="protein sequence ID" value="KAA5226205.1"/>
    <property type="molecule type" value="Genomic_DNA"/>
</dbReference>
<dbReference type="Pfam" id="PF01594">
    <property type="entry name" value="AI-2E_transport"/>
    <property type="match status" value="1"/>
</dbReference>
<dbReference type="EMBL" id="VWAG01000079">
    <property type="protein sequence ID" value="KAA5251458.1"/>
    <property type="molecule type" value="Genomic_DNA"/>
</dbReference>
<dbReference type="GeneID" id="92986692"/>
<dbReference type="PANTHER" id="PTHR21716:SF53">
    <property type="entry name" value="PERMEASE PERM-RELATED"/>
    <property type="match status" value="1"/>
</dbReference>